<evidence type="ECO:0000256" key="2">
    <source>
        <dbReference type="ARBA" id="ARBA00005698"/>
    </source>
</evidence>
<evidence type="ECO:0000256" key="6">
    <source>
        <dbReference type="ARBA" id="ARBA00022660"/>
    </source>
</evidence>
<dbReference type="EMBL" id="KT876901">
    <property type="protein sequence ID" value="ANJ70529.1"/>
    <property type="molecule type" value="Genomic_DNA"/>
</dbReference>
<evidence type="ECO:0000256" key="15">
    <source>
        <dbReference type="RuleBase" id="RU004430"/>
    </source>
</evidence>
<dbReference type="GO" id="GO:0031966">
    <property type="term" value="C:mitochondrial membrane"/>
    <property type="evidence" value="ECO:0007669"/>
    <property type="project" value="UniProtKB-SubCell"/>
</dbReference>
<comment type="catalytic activity">
    <reaction evidence="14 15">
        <text>a ubiquinone + NADH + 5 H(+)(in) = a ubiquinol + NAD(+) + 4 H(+)(out)</text>
        <dbReference type="Rhea" id="RHEA:29091"/>
        <dbReference type="Rhea" id="RHEA-COMP:9565"/>
        <dbReference type="Rhea" id="RHEA-COMP:9566"/>
        <dbReference type="ChEBI" id="CHEBI:15378"/>
        <dbReference type="ChEBI" id="CHEBI:16389"/>
        <dbReference type="ChEBI" id="CHEBI:17976"/>
        <dbReference type="ChEBI" id="CHEBI:57540"/>
        <dbReference type="ChEBI" id="CHEBI:57945"/>
        <dbReference type="EC" id="7.1.1.2"/>
    </reaction>
</comment>
<evidence type="ECO:0000256" key="12">
    <source>
        <dbReference type="ARBA" id="ARBA00023128"/>
    </source>
</evidence>
<feature type="transmembrane region" description="Helical" evidence="15">
    <location>
        <begin position="30"/>
        <end position="49"/>
    </location>
</feature>
<keyword evidence="6 15" id="KW-0679">Respiratory chain</keyword>
<comment type="subcellular location">
    <subcellularLocation>
        <location evidence="1 15">Mitochondrion membrane</location>
        <topology evidence="1 15">Multi-pass membrane protein</topology>
    </subcellularLocation>
</comment>
<evidence type="ECO:0000256" key="13">
    <source>
        <dbReference type="ARBA" id="ARBA00023136"/>
    </source>
</evidence>
<organism evidence="16">
    <name type="scientific">Hygrotus confluens</name>
    <dbReference type="NCBI Taxonomy" id="107884"/>
    <lineage>
        <taxon>Eukaryota</taxon>
        <taxon>Metazoa</taxon>
        <taxon>Ecdysozoa</taxon>
        <taxon>Arthropoda</taxon>
        <taxon>Hexapoda</taxon>
        <taxon>Insecta</taxon>
        <taxon>Pterygota</taxon>
        <taxon>Neoptera</taxon>
        <taxon>Endopterygota</taxon>
        <taxon>Coleoptera</taxon>
        <taxon>Adephaga</taxon>
        <taxon>Dytiscoidea</taxon>
        <taxon>Dytiscidae</taxon>
        <taxon>Hydroporinae</taxon>
        <taxon>Hygrotini</taxon>
        <taxon>Hygrotus</taxon>
        <taxon>Coelambus</taxon>
    </lineage>
</organism>
<comment type="function">
    <text evidence="15">Core subunit of the mitochondrial membrane respiratory chain NADH dehydrogenase (Complex I) which catalyzes electron transfer from NADH through the respiratory chain, using ubiquinone as an electron acceptor. Essential for the catalytic activity and assembly of complex I.</text>
</comment>
<gene>
    <name evidence="16" type="primary">nad6</name>
</gene>
<keyword evidence="11 15" id="KW-0520">NAD</keyword>
<evidence type="ECO:0000256" key="4">
    <source>
        <dbReference type="ARBA" id="ARBA00021095"/>
    </source>
</evidence>
<geneLocation type="mitochondrion" evidence="16"/>
<dbReference type="PANTHER" id="PTHR11435:SF1">
    <property type="entry name" value="NADH-UBIQUINONE OXIDOREDUCTASE CHAIN 6"/>
    <property type="match status" value="1"/>
</dbReference>
<dbReference type="InterPro" id="IPR050269">
    <property type="entry name" value="ComplexI_Subunit6"/>
</dbReference>
<dbReference type="GO" id="GO:0008137">
    <property type="term" value="F:NADH dehydrogenase (ubiquinone) activity"/>
    <property type="evidence" value="ECO:0007669"/>
    <property type="project" value="UniProtKB-EC"/>
</dbReference>
<evidence type="ECO:0000256" key="9">
    <source>
        <dbReference type="ARBA" id="ARBA00022982"/>
    </source>
</evidence>
<evidence type="ECO:0000256" key="5">
    <source>
        <dbReference type="ARBA" id="ARBA00022448"/>
    </source>
</evidence>
<dbReference type="PANTHER" id="PTHR11435">
    <property type="entry name" value="NADH UBIQUINONE OXIDOREDUCTASE SUBUNIT ND6"/>
    <property type="match status" value="1"/>
</dbReference>
<reference evidence="16" key="1">
    <citation type="journal article" date="2016" name="Mol. Ecol. Resour.">
        <title>Lessons from genome skimming of arthropod-preserving ethanol.</title>
        <authorList>
            <person name="Linard B."/>
            <person name="Arribas P."/>
            <person name="Andujar C."/>
            <person name="Crampton-Platt A."/>
            <person name="Vogler A.P."/>
        </authorList>
    </citation>
    <scope>NUCLEOTIDE SEQUENCE</scope>
</reference>
<evidence type="ECO:0000256" key="14">
    <source>
        <dbReference type="ARBA" id="ARBA00049551"/>
    </source>
</evidence>
<comment type="similarity">
    <text evidence="2 15">Belongs to the complex I subunit 6 family.</text>
</comment>
<keyword evidence="8 15" id="KW-1278">Translocase</keyword>
<feature type="transmembrane region" description="Helical" evidence="15">
    <location>
        <begin position="87"/>
        <end position="105"/>
    </location>
</feature>
<keyword evidence="7 15" id="KW-0812">Transmembrane</keyword>
<keyword evidence="5 15" id="KW-0813">Transport</keyword>
<evidence type="ECO:0000256" key="1">
    <source>
        <dbReference type="ARBA" id="ARBA00004225"/>
    </source>
</evidence>
<feature type="transmembrane region" description="Helical" evidence="15">
    <location>
        <begin position="147"/>
        <end position="167"/>
    </location>
</feature>
<dbReference type="EC" id="7.1.1.2" evidence="3 15"/>
<evidence type="ECO:0000313" key="16">
    <source>
        <dbReference type="EMBL" id="ANJ70529.1"/>
    </source>
</evidence>
<feature type="transmembrane region" description="Helical" evidence="15">
    <location>
        <begin position="55"/>
        <end position="75"/>
    </location>
</feature>
<accession>A0A191ZRN2</accession>
<keyword evidence="9 15" id="KW-0249">Electron transport</keyword>
<sequence>MLCIFMTLMIMLNITMNITFMMLNHPLSMGMILMIQTTIIALISGLYSMSFWYSYILFLIMVGGMLVLFMYMTSLASNEKFKMSNKMIILVTIMIFSSILMILLMDNSLTNYMFKNNNLNELYNNINMFKNENIQSINMIYNYPNNMITIILINYLLLTLVAVVKITKSNTGPLRQKF</sequence>
<dbReference type="AlphaFoldDB" id="A0A191ZRN2"/>
<dbReference type="InterPro" id="IPR001457">
    <property type="entry name" value="NADH_UbQ/plastoQ_OxRdtase_su6"/>
</dbReference>
<protein>
    <recommendedName>
        <fullName evidence="4 15">NADH-ubiquinone oxidoreductase chain 6</fullName>
        <ecNumber evidence="3 15">7.1.1.2</ecNumber>
    </recommendedName>
</protein>
<proteinExistence type="inferred from homology"/>
<keyword evidence="13 15" id="KW-0472">Membrane</keyword>
<evidence type="ECO:0000256" key="3">
    <source>
        <dbReference type="ARBA" id="ARBA00012944"/>
    </source>
</evidence>
<name>A0A191ZRN2_9DYTI</name>
<keyword evidence="15" id="KW-0830">Ubiquinone</keyword>
<dbReference type="Pfam" id="PF00499">
    <property type="entry name" value="Oxidored_q3"/>
    <property type="match status" value="1"/>
</dbReference>
<keyword evidence="10 15" id="KW-1133">Transmembrane helix</keyword>
<evidence type="ECO:0000256" key="8">
    <source>
        <dbReference type="ARBA" id="ARBA00022967"/>
    </source>
</evidence>
<evidence type="ECO:0000256" key="11">
    <source>
        <dbReference type="ARBA" id="ARBA00023027"/>
    </source>
</evidence>
<evidence type="ECO:0000256" key="7">
    <source>
        <dbReference type="ARBA" id="ARBA00022692"/>
    </source>
</evidence>
<evidence type="ECO:0000256" key="10">
    <source>
        <dbReference type="ARBA" id="ARBA00022989"/>
    </source>
</evidence>
<keyword evidence="12 15" id="KW-0496">Mitochondrion</keyword>